<dbReference type="Proteomes" id="UP000023152">
    <property type="component" value="Unassembled WGS sequence"/>
</dbReference>
<feature type="compositionally biased region" description="Basic and acidic residues" evidence="1">
    <location>
        <begin position="45"/>
        <end position="54"/>
    </location>
</feature>
<evidence type="ECO:0000256" key="1">
    <source>
        <dbReference type="SAM" id="MobiDB-lite"/>
    </source>
</evidence>
<sequence>MTPPPPSLPNDTAATTNGTLDESDIKTNKKRSSDDQQQQQQSPLQDEKRDDKLPDGPPSISQHARSAEAHDVVNGSGNSGSIPYSKAKDSDRYKKRASWASTNSSIIETLSEKSKPSSYTGSKRLDFQAMHQRMYLPRMSLKTSHALPNLLASSGTNGSTNINTNTNTNNNNNTNNKNKNKNKNNTNTTSHSSTTNGYLHKDGGDQDVSNARAHTDSNARTNINAVNANANMNINASAKDPAAIEKDKLTQTVIANMLRKENEKTWEEIKLEDDEEKRKKKNFSNIS</sequence>
<dbReference type="AlphaFoldDB" id="X6MHJ9"/>
<feature type="region of interest" description="Disordered" evidence="1">
    <location>
        <begin position="150"/>
        <end position="221"/>
    </location>
</feature>
<proteinExistence type="predicted"/>
<accession>X6MHJ9</accession>
<feature type="compositionally biased region" description="Polar residues" evidence="1">
    <location>
        <begin position="9"/>
        <end position="20"/>
    </location>
</feature>
<organism evidence="2 3">
    <name type="scientific">Reticulomyxa filosa</name>
    <dbReference type="NCBI Taxonomy" id="46433"/>
    <lineage>
        <taxon>Eukaryota</taxon>
        <taxon>Sar</taxon>
        <taxon>Rhizaria</taxon>
        <taxon>Retaria</taxon>
        <taxon>Foraminifera</taxon>
        <taxon>Monothalamids</taxon>
        <taxon>Reticulomyxidae</taxon>
        <taxon>Reticulomyxa</taxon>
    </lineage>
</organism>
<gene>
    <name evidence="2" type="ORF">RFI_24832</name>
</gene>
<reference evidence="2 3" key="1">
    <citation type="journal article" date="2013" name="Curr. Biol.">
        <title>The Genome of the Foraminiferan Reticulomyxa filosa.</title>
        <authorList>
            <person name="Glockner G."/>
            <person name="Hulsmann N."/>
            <person name="Schleicher M."/>
            <person name="Noegel A.A."/>
            <person name="Eichinger L."/>
            <person name="Gallinger C."/>
            <person name="Pawlowski J."/>
            <person name="Sierra R."/>
            <person name="Euteneuer U."/>
            <person name="Pillet L."/>
            <person name="Moustafa A."/>
            <person name="Platzer M."/>
            <person name="Groth M."/>
            <person name="Szafranski K."/>
            <person name="Schliwa M."/>
        </authorList>
    </citation>
    <scope>NUCLEOTIDE SEQUENCE [LARGE SCALE GENOMIC DNA]</scope>
</reference>
<feature type="compositionally biased region" description="Low complexity" evidence="1">
    <location>
        <begin position="153"/>
        <end position="197"/>
    </location>
</feature>
<feature type="compositionally biased region" description="Basic and acidic residues" evidence="1">
    <location>
        <begin position="23"/>
        <end position="34"/>
    </location>
</feature>
<comment type="caution">
    <text evidence="2">The sequence shown here is derived from an EMBL/GenBank/DDBJ whole genome shotgun (WGS) entry which is preliminary data.</text>
</comment>
<dbReference type="EMBL" id="ASPP01021305">
    <property type="protein sequence ID" value="ETO12545.1"/>
    <property type="molecule type" value="Genomic_DNA"/>
</dbReference>
<keyword evidence="3" id="KW-1185">Reference proteome</keyword>
<protein>
    <submittedName>
        <fullName evidence="2">Uncharacterized protein</fullName>
    </submittedName>
</protein>
<evidence type="ECO:0000313" key="2">
    <source>
        <dbReference type="EMBL" id="ETO12545.1"/>
    </source>
</evidence>
<evidence type="ECO:0000313" key="3">
    <source>
        <dbReference type="Proteomes" id="UP000023152"/>
    </source>
</evidence>
<feature type="compositionally biased region" description="Low complexity" evidence="1">
    <location>
        <begin position="35"/>
        <end position="44"/>
    </location>
</feature>
<name>X6MHJ9_RETFI</name>
<feature type="region of interest" description="Disordered" evidence="1">
    <location>
        <begin position="1"/>
        <end position="102"/>
    </location>
</feature>